<gene>
    <name evidence="3" type="ORF">DJ021_17695</name>
</gene>
<dbReference type="InterPro" id="IPR002491">
    <property type="entry name" value="ABC_transptr_periplasmic_BD"/>
</dbReference>
<keyword evidence="4" id="KW-1185">Reference proteome</keyword>
<feature type="domain" description="Fe/B12 periplasmic-binding" evidence="2">
    <location>
        <begin position="22"/>
        <end position="269"/>
    </location>
</feature>
<keyword evidence="1" id="KW-0732">Signal</keyword>
<dbReference type="SUPFAM" id="SSF53807">
    <property type="entry name" value="Helical backbone' metal receptor"/>
    <property type="match status" value="1"/>
</dbReference>
<dbReference type="Pfam" id="PF01497">
    <property type="entry name" value="Peripla_BP_2"/>
    <property type="match status" value="1"/>
</dbReference>
<proteinExistence type="predicted"/>
<dbReference type="PROSITE" id="PS50983">
    <property type="entry name" value="FE_B12_PBP"/>
    <property type="match status" value="1"/>
</dbReference>
<organism evidence="3 4">
    <name type="scientific">Phenylobacterium hankyongense</name>
    <dbReference type="NCBI Taxonomy" id="1813876"/>
    <lineage>
        <taxon>Bacteria</taxon>
        <taxon>Pseudomonadati</taxon>
        <taxon>Pseudomonadota</taxon>
        <taxon>Alphaproteobacteria</taxon>
        <taxon>Caulobacterales</taxon>
        <taxon>Caulobacteraceae</taxon>
        <taxon>Phenylobacterium</taxon>
    </lineage>
</organism>
<feature type="chain" id="PRO_5016242658" evidence="1">
    <location>
        <begin position="19"/>
        <end position="269"/>
    </location>
</feature>
<dbReference type="PANTHER" id="PTHR30535:SF34">
    <property type="entry name" value="MOLYBDATE-BINDING PROTEIN MOLA"/>
    <property type="match status" value="1"/>
</dbReference>
<dbReference type="OrthoDB" id="1632039at2"/>
<dbReference type="AlphaFoldDB" id="A0A328B368"/>
<dbReference type="EMBL" id="QFYP01000001">
    <property type="protein sequence ID" value="RAK61882.1"/>
    <property type="molecule type" value="Genomic_DNA"/>
</dbReference>
<reference evidence="4" key="1">
    <citation type="submission" date="2018-05" db="EMBL/GenBank/DDBJ databases">
        <authorList>
            <person name="Li X."/>
        </authorList>
    </citation>
    <scope>NUCLEOTIDE SEQUENCE [LARGE SCALE GENOMIC DNA]</scope>
    <source>
        <strain evidence="4">HKS-05</strain>
    </source>
</reference>
<dbReference type="Proteomes" id="UP000249842">
    <property type="component" value="Unassembled WGS sequence"/>
</dbReference>
<dbReference type="InterPro" id="IPR050902">
    <property type="entry name" value="ABC_Transporter_SBP"/>
</dbReference>
<dbReference type="GO" id="GO:0071281">
    <property type="term" value="P:cellular response to iron ion"/>
    <property type="evidence" value="ECO:0007669"/>
    <property type="project" value="TreeGrafter"/>
</dbReference>
<evidence type="ECO:0000313" key="3">
    <source>
        <dbReference type="EMBL" id="RAK61882.1"/>
    </source>
</evidence>
<feature type="signal peptide" evidence="1">
    <location>
        <begin position="1"/>
        <end position="18"/>
    </location>
</feature>
<protein>
    <submittedName>
        <fullName evidence="3">ABC transporter substrate-binding protein</fullName>
    </submittedName>
</protein>
<name>A0A328B368_9CAUL</name>
<dbReference type="Gene3D" id="3.40.50.1980">
    <property type="entry name" value="Nitrogenase molybdenum iron protein domain"/>
    <property type="match status" value="2"/>
</dbReference>
<comment type="caution">
    <text evidence="3">The sequence shown here is derived from an EMBL/GenBank/DDBJ whole genome shotgun (WGS) entry which is preliminary data.</text>
</comment>
<evidence type="ECO:0000256" key="1">
    <source>
        <dbReference type="SAM" id="SignalP"/>
    </source>
</evidence>
<accession>A0A328B368</accession>
<evidence type="ECO:0000313" key="4">
    <source>
        <dbReference type="Proteomes" id="UP000249842"/>
    </source>
</evidence>
<dbReference type="PANTHER" id="PTHR30535">
    <property type="entry name" value="VITAMIN B12-BINDING PROTEIN"/>
    <property type="match status" value="1"/>
</dbReference>
<evidence type="ECO:0000259" key="2">
    <source>
        <dbReference type="PROSITE" id="PS50983"/>
    </source>
</evidence>
<dbReference type="RefSeq" id="WP_111459167.1">
    <property type="nucleotide sequence ID" value="NZ_QFYP01000001.1"/>
</dbReference>
<sequence>MILAALAAGLAFAGPAAAAQPRVISLDQCADQYVLALSPRTAIAGLSTRADDADSRLRALARSLPLQRVDLESALLARPQVVVRYWGGDPRLVRALQARGVRVVTLGEASGFDDVRRNIRQVAATLDQGPAGEALIADMDRRLAHAAGAWRGTRALYLTPGGVTAGSGTLVDAVLRAAGMTNAEQRPGYQTVSLEGLALDPPKRVVLGFFDSFQLAGDSWGAGRHEVLQRVVRERAAASLPGAMLGCPDWGAAEAAELLAARAPVGPPR</sequence>